<accession>A0A0B5D5F8</accession>
<protein>
    <recommendedName>
        <fullName evidence="1">AB hydrolase-1 domain-containing protein</fullName>
    </recommendedName>
</protein>
<dbReference type="HOGENOM" id="CLU_115759_0_0_11"/>
<dbReference type="EMBL" id="CP005286">
    <property type="protein sequence ID" value="AJE34036.1"/>
    <property type="molecule type" value="Genomic_DNA"/>
</dbReference>
<evidence type="ECO:0000313" key="2">
    <source>
        <dbReference type="EMBL" id="AJE34036.1"/>
    </source>
</evidence>
<dbReference type="SUPFAM" id="SSF53474">
    <property type="entry name" value="alpha/beta-Hydrolases"/>
    <property type="match status" value="1"/>
</dbReference>
<dbReference type="KEGG" id="chm:B842_10935"/>
<evidence type="ECO:0000313" key="3">
    <source>
        <dbReference type="Proteomes" id="UP000031524"/>
    </source>
</evidence>
<dbReference type="OrthoDB" id="4410380at2"/>
<sequence length="206" mass="21416">MSLLRWVPHRGTLPPLPPLEPGGPTPVVLLHGLMGSPGNFGATAQALLECGAPVVAPLYGERGTVGVEKSFRELLDATASLPTFDVVGHSLGGYLGLRLAAERPGTVRTLVGVGACFRGLPLPPRRLMRRAVPLVMGRGAGDLMTATPFPAAIPEGTRVVSLVSDGDTIVPAASASLGEVRPLRGVRHEHLPAQASAIIDALEWTP</sequence>
<proteinExistence type="predicted"/>
<gene>
    <name evidence="2" type="ORF">B842_10935</name>
</gene>
<reference evidence="2 3" key="1">
    <citation type="submission" date="2013-04" db="EMBL/GenBank/DDBJ databases">
        <title>Complete genome sequence of Corynebacterium humireducens DSM 45392(T), isolated from a wastewater-fed microbial fuel cell.</title>
        <authorList>
            <person name="Ruckert C."/>
            <person name="Albersmeier A."/>
            <person name="Kalinowski J."/>
        </authorList>
    </citation>
    <scope>NUCLEOTIDE SEQUENCE [LARGE SCALE GENOMIC DNA]</scope>
    <source>
        <strain evidence="3">MFC-5</strain>
    </source>
</reference>
<dbReference type="STRING" id="1223515.B842_10935"/>
<dbReference type="Gene3D" id="3.40.50.1820">
    <property type="entry name" value="alpha/beta hydrolase"/>
    <property type="match status" value="1"/>
</dbReference>
<dbReference type="Pfam" id="PF12697">
    <property type="entry name" value="Abhydrolase_6"/>
    <property type="match status" value="1"/>
</dbReference>
<dbReference type="AlphaFoldDB" id="A0A0B5D5F8"/>
<dbReference type="GO" id="GO:0003824">
    <property type="term" value="F:catalytic activity"/>
    <property type="evidence" value="ECO:0007669"/>
    <property type="project" value="UniProtKB-ARBA"/>
</dbReference>
<feature type="domain" description="AB hydrolase-1" evidence="1">
    <location>
        <begin position="27"/>
        <end position="155"/>
    </location>
</feature>
<dbReference type="InterPro" id="IPR029058">
    <property type="entry name" value="AB_hydrolase_fold"/>
</dbReference>
<name>A0A0B5D5F8_9CORY</name>
<organism evidence="2 3">
    <name type="scientific">Corynebacterium humireducens NBRC 106098 = DSM 45392</name>
    <dbReference type="NCBI Taxonomy" id="1223515"/>
    <lineage>
        <taxon>Bacteria</taxon>
        <taxon>Bacillati</taxon>
        <taxon>Actinomycetota</taxon>
        <taxon>Actinomycetes</taxon>
        <taxon>Mycobacteriales</taxon>
        <taxon>Corynebacteriaceae</taxon>
        <taxon>Corynebacterium</taxon>
    </lineage>
</organism>
<dbReference type="InterPro" id="IPR000073">
    <property type="entry name" value="AB_hydrolase_1"/>
</dbReference>
<keyword evidence="3" id="KW-1185">Reference proteome</keyword>
<dbReference type="Proteomes" id="UP000031524">
    <property type="component" value="Chromosome"/>
</dbReference>
<dbReference type="RefSeq" id="WP_040086722.1">
    <property type="nucleotide sequence ID" value="NZ_BCSU01000001.1"/>
</dbReference>
<evidence type="ECO:0000259" key="1">
    <source>
        <dbReference type="Pfam" id="PF12697"/>
    </source>
</evidence>